<feature type="non-terminal residue" evidence="2">
    <location>
        <position position="101"/>
    </location>
</feature>
<organism evidence="2">
    <name type="scientific">marine sediment metagenome</name>
    <dbReference type="NCBI Taxonomy" id="412755"/>
    <lineage>
        <taxon>unclassified sequences</taxon>
        <taxon>metagenomes</taxon>
        <taxon>ecological metagenomes</taxon>
    </lineage>
</organism>
<reference evidence="2" key="1">
    <citation type="journal article" date="2014" name="Front. Microbiol.">
        <title>High frequency of phylogenetically diverse reductive dehalogenase-homologous genes in deep subseafloor sedimentary metagenomes.</title>
        <authorList>
            <person name="Kawai M."/>
            <person name="Futagami T."/>
            <person name="Toyoda A."/>
            <person name="Takaki Y."/>
            <person name="Nishi S."/>
            <person name="Hori S."/>
            <person name="Arai W."/>
            <person name="Tsubouchi T."/>
            <person name="Morono Y."/>
            <person name="Uchiyama I."/>
            <person name="Ito T."/>
            <person name="Fujiyama A."/>
            <person name="Inagaki F."/>
            <person name="Takami H."/>
        </authorList>
    </citation>
    <scope>NUCLEOTIDE SEQUENCE</scope>
    <source>
        <strain evidence="2">Expedition CK06-06</strain>
    </source>
</reference>
<proteinExistence type="predicted"/>
<dbReference type="InterPro" id="IPR055493">
    <property type="entry name" value="DUF7065"/>
</dbReference>
<sequence length="101" mass="11358">MADQKVITVLEPEDEYPHEPDEASNYNESMYLNAFDPTQGAGGWFRIGNRVNEGYAEMTVCVYLPDGRIGFAYGRPAIETNEVMDAGGLRIDVVEPFEHLR</sequence>
<evidence type="ECO:0000259" key="1">
    <source>
        <dbReference type="Pfam" id="PF23213"/>
    </source>
</evidence>
<accession>X0WPC9</accession>
<evidence type="ECO:0000313" key="2">
    <source>
        <dbReference type="EMBL" id="GAG25067.1"/>
    </source>
</evidence>
<gene>
    <name evidence="2" type="ORF">S01H1_47886</name>
</gene>
<dbReference type="Pfam" id="PF23213">
    <property type="entry name" value="DUF7065"/>
    <property type="match status" value="1"/>
</dbReference>
<dbReference type="EMBL" id="BARS01030718">
    <property type="protein sequence ID" value="GAG25067.1"/>
    <property type="molecule type" value="Genomic_DNA"/>
</dbReference>
<feature type="domain" description="DUF7065" evidence="1">
    <location>
        <begin position="3"/>
        <end position="66"/>
    </location>
</feature>
<comment type="caution">
    <text evidence="2">The sequence shown here is derived from an EMBL/GenBank/DDBJ whole genome shotgun (WGS) entry which is preliminary data.</text>
</comment>
<protein>
    <recommendedName>
        <fullName evidence="1">DUF7065 domain-containing protein</fullName>
    </recommendedName>
</protein>
<name>X0WPC9_9ZZZZ</name>
<dbReference type="AlphaFoldDB" id="X0WPC9"/>